<reference evidence="2 3" key="1">
    <citation type="journal article" date="2010" name="Stand. Genomic Sci.">
        <title>Complete genome sequence of Planctomyces limnophilus type strain (Mu 290).</title>
        <authorList>
            <person name="Labutti K."/>
            <person name="Sikorski J."/>
            <person name="Schneider S."/>
            <person name="Nolan M."/>
            <person name="Lucas S."/>
            <person name="Glavina Del Rio T."/>
            <person name="Tice H."/>
            <person name="Cheng J.F."/>
            <person name="Goodwin L."/>
            <person name="Pitluck S."/>
            <person name="Liolios K."/>
            <person name="Ivanova N."/>
            <person name="Mavromatis K."/>
            <person name="Mikhailova N."/>
            <person name="Pati A."/>
            <person name="Chen A."/>
            <person name="Palaniappan K."/>
            <person name="Land M."/>
            <person name="Hauser L."/>
            <person name="Chang Y.J."/>
            <person name="Jeffries C.D."/>
            <person name="Tindall B.J."/>
            <person name="Rohde M."/>
            <person name="Goker M."/>
            <person name="Woyke T."/>
            <person name="Bristow J."/>
            <person name="Eisen J.A."/>
            <person name="Markowitz V."/>
            <person name="Hugenholtz P."/>
            <person name="Kyrpides N.C."/>
            <person name="Klenk H.P."/>
            <person name="Lapidus A."/>
        </authorList>
    </citation>
    <scope>NUCLEOTIDE SEQUENCE [LARGE SCALE GENOMIC DNA]</scope>
    <source>
        <strain evidence="3">ATCC 43296 / DSM 3776 / IFAM 1008 / 290</strain>
    </source>
</reference>
<dbReference type="KEGG" id="plm:Plim_4184"/>
<sequence length="110" mass="12757">MTDLSPEIVFNPDASGKSQQHSNSVFASANDDFVVEDEYWKLIARMTPAEKVERSIRMLIWARQMAARNLLAERPDLTTEELKWEVALQHYGDNPILREIIERNLSRVRS</sequence>
<evidence type="ECO:0000256" key="1">
    <source>
        <dbReference type="SAM" id="MobiDB-lite"/>
    </source>
</evidence>
<name>D5SZ92_PLAL2</name>
<dbReference type="EMBL" id="CP001744">
    <property type="protein sequence ID" value="ADG69993.1"/>
    <property type="molecule type" value="Genomic_DNA"/>
</dbReference>
<gene>
    <name evidence="2" type="ordered locus">Plim_4184</name>
</gene>
<evidence type="ECO:0000313" key="2">
    <source>
        <dbReference type="EMBL" id="ADG69993.1"/>
    </source>
</evidence>
<dbReference type="RefSeq" id="WP_013112424.1">
    <property type="nucleotide sequence ID" value="NC_014148.1"/>
</dbReference>
<feature type="region of interest" description="Disordered" evidence="1">
    <location>
        <begin position="1"/>
        <end position="23"/>
    </location>
</feature>
<proteinExistence type="predicted"/>
<dbReference type="HOGENOM" id="CLU_2168633_0_0_0"/>
<evidence type="ECO:0000313" key="3">
    <source>
        <dbReference type="Proteomes" id="UP000002220"/>
    </source>
</evidence>
<dbReference type="STRING" id="521674.Plim_4184"/>
<keyword evidence="3" id="KW-1185">Reference proteome</keyword>
<dbReference type="AlphaFoldDB" id="D5SZ92"/>
<organism evidence="2 3">
    <name type="scientific">Planctopirus limnophila (strain ATCC 43296 / DSM 3776 / IFAM 1008 / Mu 290)</name>
    <name type="common">Planctomyces limnophilus</name>
    <dbReference type="NCBI Taxonomy" id="521674"/>
    <lineage>
        <taxon>Bacteria</taxon>
        <taxon>Pseudomonadati</taxon>
        <taxon>Planctomycetota</taxon>
        <taxon>Planctomycetia</taxon>
        <taxon>Planctomycetales</taxon>
        <taxon>Planctomycetaceae</taxon>
        <taxon>Planctopirus</taxon>
    </lineage>
</organism>
<protein>
    <submittedName>
        <fullName evidence="2">Uncharacterized protein</fullName>
    </submittedName>
</protein>
<dbReference type="Proteomes" id="UP000002220">
    <property type="component" value="Chromosome"/>
</dbReference>
<accession>D5SZ92</accession>